<dbReference type="AlphaFoldDB" id="A0A6L9UB78"/>
<name>A0A6L9UB78_9HYPH</name>
<dbReference type="SUPFAM" id="SSF53613">
    <property type="entry name" value="Ribokinase-like"/>
    <property type="match status" value="1"/>
</dbReference>
<dbReference type="GO" id="GO:0016301">
    <property type="term" value="F:kinase activity"/>
    <property type="evidence" value="ECO:0007669"/>
    <property type="project" value="UniProtKB-KW"/>
</dbReference>
<dbReference type="PANTHER" id="PTHR43320">
    <property type="entry name" value="SUGAR KINASE"/>
    <property type="match status" value="1"/>
</dbReference>
<dbReference type="InterPro" id="IPR011611">
    <property type="entry name" value="PfkB_dom"/>
</dbReference>
<comment type="similarity">
    <text evidence="1">Belongs to the carbohydrate kinase PfkB family.</text>
</comment>
<evidence type="ECO:0000256" key="2">
    <source>
        <dbReference type="ARBA" id="ARBA00022679"/>
    </source>
</evidence>
<evidence type="ECO:0000256" key="1">
    <source>
        <dbReference type="ARBA" id="ARBA00010688"/>
    </source>
</evidence>
<comment type="caution">
    <text evidence="5">The sequence shown here is derived from an EMBL/GenBank/DDBJ whole genome shotgun (WGS) entry which is preliminary data.</text>
</comment>
<evidence type="ECO:0000259" key="4">
    <source>
        <dbReference type="Pfam" id="PF00294"/>
    </source>
</evidence>
<dbReference type="Gene3D" id="3.40.1190.20">
    <property type="match status" value="1"/>
</dbReference>
<evidence type="ECO:0000256" key="3">
    <source>
        <dbReference type="ARBA" id="ARBA00022777"/>
    </source>
</evidence>
<keyword evidence="2" id="KW-0808">Transferase</keyword>
<organism evidence="5 6">
    <name type="scientific">Rhizobium lusitanum</name>
    <dbReference type="NCBI Taxonomy" id="293958"/>
    <lineage>
        <taxon>Bacteria</taxon>
        <taxon>Pseudomonadati</taxon>
        <taxon>Pseudomonadota</taxon>
        <taxon>Alphaproteobacteria</taxon>
        <taxon>Hyphomicrobiales</taxon>
        <taxon>Rhizobiaceae</taxon>
        <taxon>Rhizobium/Agrobacterium group</taxon>
        <taxon>Rhizobium</taxon>
    </lineage>
</organism>
<protein>
    <submittedName>
        <fullName evidence="5">Ribokinase</fullName>
    </submittedName>
</protein>
<dbReference type="EMBL" id="WUEY01000016">
    <property type="protein sequence ID" value="NEI73173.1"/>
    <property type="molecule type" value="Genomic_DNA"/>
</dbReference>
<evidence type="ECO:0000313" key="6">
    <source>
        <dbReference type="Proteomes" id="UP000483035"/>
    </source>
</evidence>
<reference evidence="5 6" key="1">
    <citation type="submission" date="2019-12" db="EMBL/GenBank/DDBJ databases">
        <title>Rhizobium genotypes associated with high levels of biological nitrogen fixation by grain legumes in a temperate-maritime cropping system.</title>
        <authorList>
            <person name="Maluk M."/>
            <person name="Francesc Ferrando Molina F."/>
            <person name="Lopez Del Egido L."/>
            <person name="Lafos M."/>
            <person name="Langarica-Fuentes A."/>
            <person name="Gebre Yohannes G."/>
            <person name="Young M.W."/>
            <person name="Martin P."/>
            <person name="Gantlett R."/>
            <person name="Kenicer G."/>
            <person name="Hawes C."/>
            <person name="Begg G.S."/>
            <person name="Quilliam R.S."/>
            <person name="Squire G.R."/>
            <person name="Poole P.S."/>
            <person name="Young P.W."/>
            <person name="Iannetta P.M."/>
            <person name="James E.K."/>
        </authorList>
    </citation>
    <scope>NUCLEOTIDE SEQUENCE [LARGE SCALE GENOMIC DNA]</scope>
    <source>
        <strain evidence="5 6">JHI1118</strain>
    </source>
</reference>
<keyword evidence="3 5" id="KW-0418">Kinase</keyword>
<gene>
    <name evidence="5" type="ORF">GR212_26795</name>
</gene>
<proteinExistence type="inferred from homology"/>
<dbReference type="Proteomes" id="UP000483035">
    <property type="component" value="Unassembled WGS sequence"/>
</dbReference>
<dbReference type="InterPro" id="IPR052700">
    <property type="entry name" value="Carb_kinase_PfkB-like"/>
</dbReference>
<evidence type="ECO:0000313" key="5">
    <source>
        <dbReference type="EMBL" id="NEI73173.1"/>
    </source>
</evidence>
<sequence>MVKIVAMGDNVVDCYLSRDTMFPGGNCLNVSVFIRKFGGKSAYLGAVGRDPAGRAIVQALSQEGVDTSRLRQLDGSTAYCIIGHRNADRVFVTFDLGISMFEPSDDDFEFICGYDAVQIGQSSGLDGHVARVASLRPLSYDFSNKYDDAKIERIAPLCYLATVSARDDARDHALELMRNVVTRGAKWCLVTLGSKGAILGGETGIFDVPAAKVDLVDTLGAGDTFIARTLFGLVKGEAPPELLAAAATEAARTCSYYGAVGHGVPIDLDVDVDAILSAHPDL</sequence>
<accession>A0A6L9UB78</accession>
<dbReference type="Pfam" id="PF00294">
    <property type="entry name" value="PfkB"/>
    <property type="match status" value="1"/>
</dbReference>
<dbReference type="InterPro" id="IPR029056">
    <property type="entry name" value="Ribokinase-like"/>
</dbReference>
<feature type="domain" description="Carbohydrate kinase PfkB" evidence="4">
    <location>
        <begin position="16"/>
        <end position="260"/>
    </location>
</feature>